<organism evidence="2 3">
    <name type="scientific">Jatropha curcas</name>
    <name type="common">Barbados nut</name>
    <dbReference type="NCBI Taxonomy" id="180498"/>
    <lineage>
        <taxon>Eukaryota</taxon>
        <taxon>Viridiplantae</taxon>
        <taxon>Streptophyta</taxon>
        <taxon>Embryophyta</taxon>
        <taxon>Tracheophyta</taxon>
        <taxon>Spermatophyta</taxon>
        <taxon>Magnoliopsida</taxon>
        <taxon>eudicotyledons</taxon>
        <taxon>Gunneridae</taxon>
        <taxon>Pentapetalae</taxon>
        <taxon>rosids</taxon>
        <taxon>fabids</taxon>
        <taxon>Malpighiales</taxon>
        <taxon>Euphorbiaceae</taxon>
        <taxon>Crotonoideae</taxon>
        <taxon>Jatropheae</taxon>
        <taxon>Jatropha</taxon>
    </lineage>
</organism>
<name>A0A067L965_JATCU</name>
<evidence type="ECO:0000313" key="3">
    <source>
        <dbReference type="Proteomes" id="UP000027138"/>
    </source>
</evidence>
<dbReference type="Proteomes" id="UP000027138">
    <property type="component" value="Unassembled WGS sequence"/>
</dbReference>
<feature type="compositionally biased region" description="Acidic residues" evidence="1">
    <location>
        <begin position="24"/>
        <end position="37"/>
    </location>
</feature>
<feature type="compositionally biased region" description="Basic and acidic residues" evidence="1">
    <location>
        <begin position="1"/>
        <end position="23"/>
    </location>
</feature>
<evidence type="ECO:0000313" key="2">
    <source>
        <dbReference type="EMBL" id="KDP44957.1"/>
    </source>
</evidence>
<protein>
    <recommendedName>
        <fullName evidence="4">MBD domain-containing protein</fullName>
    </recommendedName>
</protein>
<gene>
    <name evidence="2" type="ORF">JCGZ_01457</name>
</gene>
<dbReference type="AlphaFoldDB" id="A0A067L965"/>
<dbReference type="OrthoDB" id="1001247at2759"/>
<dbReference type="EMBL" id="KK914240">
    <property type="protein sequence ID" value="KDP44957.1"/>
    <property type="molecule type" value="Genomic_DNA"/>
</dbReference>
<evidence type="ECO:0000256" key="1">
    <source>
        <dbReference type="SAM" id="MobiDB-lite"/>
    </source>
</evidence>
<reference evidence="2 3" key="1">
    <citation type="journal article" date="2014" name="PLoS ONE">
        <title>Global Analysis of Gene Expression Profiles in Physic Nut (Jatropha curcas L.) Seedlings Exposed to Salt Stress.</title>
        <authorList>
            <person name="Zhang L."/>
            <person name="Zhang C."/>
            <person name="Wu P."/>
            <person name="Chen Y."/>
            <person name="Li M."/>
            <person name="Jiang H."/>
            <person name="Wu G."/>
        </authorList>
    </citation>
    <scope>NUCLEOTIDE SEQUENCE [LARGE SCALE GENOMIC DNA]</scope>
    <source>
        <strain evidence="3">cv. GZQX0401</strain>
        <tissue evidence="2">Young leaves</tissue>
    </source>
</reference>
<dbReference type="KEGG" id="jcu:105647670"/>
<feature type="region of interest" description="Disordered" evidence="1">
    <location>
        <begin position="1"/>
        <end position="40"/>
    </location>
</feature>
<evidence type="ECO:0008006" key="4">
    <source>
        <dbReference type="Google" id="ProtNLM"/>
    </source>
</evidence>
<keyword evidence="3" id="KW-1185">Reference proteome</keyword>
<accession>A0A067L965</accession>
<sequence>MVKRGDSSKKGNMERGENSLDVKDESDDEMDESDEGTLEISSFYDGGIYDRNSPETMSTLSIIENSGRRRVKCPGSMRTIHDNTSPGYGWLLPGWLAEERIMPSGRIYRFYYDPSGCFYYTLNEALDKLKELGFIVIS</sequence>
<proteinExistence type="predicted"/>